<evidence type="ECO:0000313" key="2">
    <source>
        <dbReference type="Proteomes" id="UP001597375"/>
    </source>
</evidence>
<dbReference type="GO" id="GO:0016491">
    <property type="term" value="F:oxidoreductase activity"/>
    <property type="evidence" value="ECO:0007669"/>
    <property type="project" value="UniProtKB-KW"/>
</dbReference>
<dbReference type="Proteomes" id="UP001597375">
    <property type="component" value="Unassembled WGS sequence"/>
</dbReference>
<dbReference type="EC" id="1.-.-.-" evidence="1"/>
<evidence type="ECO:0000313" key="1">
    <source>
        <dbReference type="EMBL" id="MFD2258097.1"/>
    </source>
</evidence>
<reference evidence="2" key="1">
    <citation type="journal article" date="2019" name="Int. J. Syst. Evol. Microbiol.">
        <title>The Global Catalogue of Microorganisms (GCM) 10K type strain sequencing project: providing services to taxonomists for standard genome sequencing and annotation.</title>
        <authorList>
            <consortium name="The Broad Institute Genomics Platform"/>
            <consortium name="The Broad Institute Genome Sequencing Center for Infectious Disease"/>
            <person name="Wu L."/>
            <person name="Ma J."/>
        </authorList>
    </citation>
    <scope>NUCLEOTIDE SEQUENCE [LARGE SCALE GENOMIC DNA]</scope>
    <source>
        <strain evidence="2">CGMCC 4.7106</strain>
    </source>
</reference>
<protein>
    <submittedName>
        <fullName evidence="1">Gluconate 2-dehydrogenase subunit 3 family protein</fullName>
        <ecNumber evidence="1">1.-.-.-</ecNumber>
    </submittedName>
</protein>
<accession>A0ABW5DAJ1</accession>
<keyword evidence="2" id="KW-1185">Reference proteome</keyword>
<comment type="caution">
    <text evidence="1">The sequence shown here is derived from an EMBL/GenBank/DDBJ whole genome shotgun (WGS) entry which is preliminary data.</text>
</comment>
<organism evidence="1 2">
    <name type="scientific">Luteolibacter algae</name>
    <dbReference type="NCBI Taxonomy" id="454151"/>
    <lineage>
        <taxon>Bacteria</taxon>
        <taxon>Pseudomonadati</taxon>
        <taxon>Verrucomicrobiota</taxon>
        <taxon>Verrucomicrobiia</taxon>
        <taxon>Verrucomicrobiales</taxon>
        <taxon>Verrucomicrobiaceae</taxon>
        <taxon>Luteolibacter</taxon>
    </lineage>
</organism>
<dbReference type="InterPro" id="IPR027056">
    <property type="entry name" value="Gluconate_2DH_su3"/>
</dbReference>
<dbReference type="RefSeq" id="WP_386821539.1">
    <property type="nucleotide sequence ID" value="NZ_JBHUIT010000034.1"/>
</dbReference>
<sequence length="192" mass="21498">MDRRELLKAMAMTVGGSLALPESVFARMGEPFDQTQLTFFTPEQRQHAAALAEAIIPETDTPGAIEAGVPGWIEVIVKDCLQPSDQKVIAEGLVDFAQRCQKQYGKSIDQLPAEEQVKFLTELHTSQLQERKNAIRNGLKPRNSFLQQFKELTKFCYVNSELGATKAFEFVFVPTKWVASMPLEPGQKAYSM</sequence>
<name>A0ABW5DAJ1_9BACT</name>
<keyword evidence="1" id="KW-0560">Oxidoreductase</keyword>
<gene>
    <name evidence="1" type="ORF">ACFSSA_15560</name>
</gene>
<dbReference type="EMBL" id="JBHUIT010000034">
    <property type="protein sequence ID" value="MFD2258097.1"/>
    <property type="molecule type" value="Genomic_DNA"/>
</dbReference>
<dbReference type="Pfam" id="PF13618">
    <property type="entry name" value="Gluconate_2-dh3"/>
    <property type="match status" value="1"/>
</dbReference>
<proteinExistence type="predicted"/>